<dbReference type="InterPro" id="IPR011008">
    <property type="entry name" value="Dimeric_a/b-barrel"/>
</dbReference>
<organism evidence="1">
    <name type="scientific">hydrothermal vent metagenome</name>
    <dbReference type="NCBI Taxonomy" id="652676"/>
    <lineage>
        <taxon>unclassified sequences</taxon>
        <taxon>metagenomes</taxon>
        <taxon>ecological metagenomes</taxon>
    </lineage>
</organism>
<proteinExistence type="predicted"/>
<reference evidence="1" key="1">
    <citation type="submission" date="2018-06" db="EMBL/GenBank/DDBJ databases">
        <authorList>
            <person name="Zhirakovskaya E."/>
        </authorList>
    </citation>
    <scope>NUCLEOTIDE SEQUENCE</scope>
</reference>
<evidence type="ECO:0008006" key="2">
    <source>
        <dbReference type="Google" id="ProtNLM"/>
    </source>
</evidence>
<dbReference type="SUPFAM" id="SSF54909">
    <property type="entry name" value="Dimeric alpha+beta barrel"/>
    <property type="match status" value="1"/>
</dbReference>
<dbReference type="AlphaFoldDB" id="A0A3B0U2K3"/>
<protein>
    <recommendedName>
        <fullName evidence="2">YCII-related domain-containing protein</fullName>
    </recommendedName>
</protein>
<gene>
    <name evidence="1" type="ORF">MNBD_ALPHA11-1004</name>
</gene>
<sequence>MRWIAIFTNKSDTKKLFEEHFQAHLTYFANCPEISLAGSITPKGAEHSTGGVWVIKGLDYDSAMALIKKDPFFKAGMREKIDLYSYQVAPQFENLV</sequence>
<name>A0A3B0U2K3_9ZZZZ</name>
<dbReference type="Gene3D" id="3.30.70.1060">
    <property type="entry name" value="Dimeric alpha+beta barrel"/>
    <property type="match status" value="1"/>
</dbReference>
<dbReference type="EMBL" id="UOEQ01000182">
    <property type="protein sequence ID" value="VAW18659.1"/>
    <property type="molecule type" value="Genomic_DNA"/>
</dbReference>
<evidence type="ECO:0000313" key="1">
    <source>
        <dbReference type="EMBL" id="VAW18659.1"/>
    </source>
</evidence>
<accession>A0A3B0U2K3</accession>